<dbReference type="FunFam" id="3.40.50.150:FF:000052">
    <property type="entry name" value="Probable histone-arginine methyltransferase CARM1"/>
    <property type="match status" value="1"/>
</dbReference>
<dbReference type="CDD" id="cd06661">
    <property type="entry name" value="GGCT_like"/>
    <property type="match status" value="1"/>
</dbReference>
<accession>A0ABD2J0N1</accession>
<comment type="caution">
    <text evidence="17">The sequence shown here is derived from an EMBL/GenBank/DDBJ whole genome shotgun (WGS) entry which is preliminary data.</text>
</comment>
<dbReference type="Pfam" id="PF13772">
    <property type="entry name" value="AIG2_2"/>
    <property type="match status" value="1"/>
</dbReference>
<dbReference type="GO" id="GO:0032259">
    <property type="term" value="P:methylation"/>
    <property type="evidence" value="ECO:0007669"/>
    <property type="project" value="UniProtKB-KW"/>
</dbReference>
<dbReference type="Gene3D" id="2.70.160.11">
    <property type="entry name" value="Hnrnp arginine n-methyltransferase1"/>
    <property type="match status" value="1"/>
</dbReference>
<dbReference type="Pfam" id="PF22528">
    <property type="entry name" value="PRMT_C"/>
    <property type="match status" value="1"/>
</dbReference>
<dbReference type="SUPFAM" id="SSF53335">
    <property type="entry name" value="S-adenosyl-L-methionine-dependent methyltransferases"/>
    <property type="match status" value="1"/>
</dbReference>
<keyword evidence="7 13" id="KW-0949">S-adenosyl-L-methionine</keyword>
<dbReference type="InterPro" id="IPR055135">
    <property type="entry name" value="PRMT_dom"/>
</dbReference>
<keyword evidence="9" id="KW-0805">Transcription regulation</keyword>
<evidence type="ECO:0000256" key="11">
    <source>
        <dbReference type="ARBA" id="ARBA00023242"/>
    </source>
</evidence>
<dbReference type="GO" id="GO:0005737">
    <property type="term" value="C:cytoplasm"/>
    <property type="evidence" value="ECO:0007669"/>
    <property type="project" value="UniProtKB-SubCell"/>
</dbReference>
<feature type="region of interest" description="Disordered" evidence="14">
    <location>
        <begin position="155"/>
        <end position="224"/>
    </location>
</feature>
<dbReference type="CDD" id="cd02440">
    <property type="entry name" value="AdoMet_MTases"/>
    <property type="match status" value="1"/>
</dbReference>
<feature type="domain" description="Protein arginine N-methyltransferase" evidence="16">
    <location>
        <begin position="375"/>
        <end position="537"/>
    </location>
</feature>
<reference evidence="17 18" key="1">
    <citation type="submission" date="2024-10" db="EMBL/GenBank/DDBJ databases">
        <authorList>
            <person name="Kim D."/>
        </authorList>
    </citation>
    <scope>NUCLEOTIDE SEQUENCE [LARGE SCALE GENOMIC DNA]</scope>
    <source>
        <strain evidence="17">BH-2024</strain>
    </source>
</reference>
<evidence type="ECO:0000256" key="5">
    <source>
        <dbReference type="ARBA" id="ARBA00022603"/>
    </source>
</evidence>
<dbReference type="SUPFAM" id="SSF110857">
    <property type="entry name" value="Gamma-glutamyl cyclotransferase-like"/>
    <property type="match status" value="1"/>
</dbReference>
<dbReference type="Proteomes" id="UP001620626">
    <property type="component" value="Unassembled WGS sequence"/>
</dbReference>
<dbReference type="EC" id="2.1.1.319" evidence="3"/>
<feature type="compositionally biased region" description="Basic residues" evidence="14">
    <location>
        <begin position="641"/>
        <end position="670"/>
    </location>
</feature>
<dbReference type="InterPro" id="IPR036568">
    <property type="entry name" value="GGCT-like_sf"/>
</dbReference>
<keyword evidence="18" id="KW-1185">Reference proteome</keyword>
<keyword evidence="5 13" id="KW-0489">Methyltransferase</keyword>
<dbReference type="InterPro" id="IPR013024">
    <property type="entry name" value="GGCT-like"/>
</dbReference>
<keyword evidence="11" id="KW-0539">Nucleus</keyword>
<feature type="region of interest" description="Disordered" evidence="14">
    <location>
        <begin position="606"/>
        <end position="699"/>
    </location>
</feature>
<evidence type="ECO:0000256" key="6">
    <source>
        <dbReference type="ARBA" id="ARBA00022679"/>
    </source>
</evidence>
<dbReference type="PROSITE" id="PS51678">
    <property type="entry name" value="SAM_MT_PRMT"/>
    <property type="match status" value="1"/>
</dbReference>
<evidence type="ECO:0000256" key="4">
    <source>
        <dbReference type="ARBA" id="ARBA00022490"/>
    </source>
</evidence>
<organism evidence="17 18">
    <name type="scientific">Heterodera trifolii</name>
    <dbReference type="NCBI Taxonomy" id="157864"/>
    <lineage>
        <taxon>Eukaryota</taxon>
        <taxon>Metazoa</taxon>
        <taxon>Ecdysozoa</taxon>
        <taxon>Nematoda</taxon>
        <taxon>Chromadorea</taxon>
        <taxon>Rhabditida</taxon>
        <taxon>Tylenchina</taxon>
        <taxon>Tylenchomorpha</taxon>
        <taxon>Tylenchoidea</taxon>
        <taxon>Heteroderidae</taxon>
        <taxon>Heteroderinae</taxon>
        <taxon>Heterodera</taxon>
    </lineage>
</organism>
<dbReference type="Gene3D" id="3.10.490.10">
    <property type="entry name" value="Gamma-glutamyl cyclotransferase-like"/>
    <property type="match status" value="1"/>
</dbReference>
<evidence type="ECO:0000256" key="14">
    <source>
        <dbReference type="SAM" id="MobiDB-lite"/>
    </source>
</evidence>
<evidence type="ECO:0000256" key="8">
    <source>
        <dbReference type="ARBA" id="ARBA00022853"/>
    </source>
</evidence>
<evidence type="ECO:0000256" key="3">
    <source>
        <dbReference type="ARBA" id="ARBA00011925"/>
    </source>
</evidence>
<dbReference type="GO" id="GO:0035241">
    <property type="term" value="F:protein-arginine omega-N monomethyltransferase activity"/>
    <property type="evidence" value="ECO:0007669"/>
    <property type="project" value="UniProtKB-ARBA"/>
</dbReference>
<evidence type="ECO:0000256" key="7">
    <source>
        <dbReference type="ARBA" id="ARBA00022691"/>
    </source>
</evidence>
<dbReference type="Pfam" id="PF13649">
    <property type="entry name" value="Methyltransf_25"/>
    <property type="match status" value="1"/>
</dbReference>
<evidence type="ECO:0000313" key="18">
    <source>
        <dbReference type="Proteomes" id="UP001620626"/>
    </source>
</evidence>
<comment type="subcellular location">
    <subcellularLocation>
        <location evidence="2">Cytoplasm</location>
    </subcellularLocation>
    <subcellularLocation>
        <location evidence="1">Nucleus</location>
    </subcellularLocation>
</comment>
<evidence type="ECO:0000256" key="2">
    <source>
        <dbReference type="ARBA" id="ARBA00004496"/>
    </source>
</evidence>
<evidence type="ECO:0000256" key="1">
    <source>
        <dbReference type="ARBA" id="ARBA00004123"/>
    </source>
</evidence>
<proteinExistence type="predicted"/>
<comment type="catalytic activity">
    <reaction evidence="12">
        <text>L-arginyl-[protein] + 2 S-adenosyl-L-methionine = N(omega),N(omega)-dimethyl-L-arginyl-[protein] + 2 S-adenosyl-L-homocysteine + 2 H(+)</text>
        <dbReference type="Rhea" id="RHEA:48096"/>
        <dbReference type="Rhea" id="RHEA-COMP:10532"/>
        <dbReference type="Rhea" id="RHEA-COMP:11991"/>
        <dbReference type="ChEBI" id="CHEBI:15378"/>
        <dbReference type="ChEBI" id="CHEBI:29965"/>
        <dbReference type="ChEBI" id="CHEBI:57856"/>
        <dbReference type="ChEBI" id="CHEBI:59789"/>
        <dbReference type="ChEBI" id="CHEBI:61897"/>
        <dbReference type="EC" id="2.1.1.319"/>
    </reaction>
</comment>
<evidence type="ECO:0000256" key="12">
    <source>
        <dbReference type="ARBA" id="ARBA00049086"/>
    </source>
</evidence>
<keyword evidence="8" id="KW-0156">Chromatin regulator</keyword>
<evidence type="ECO:0000256" key="10">
    <source>
        <dbReference type="ARBA" id="ARBA00023163"/>
    </source>
</evidence>
<keyword evidence="10" id="KW-0804">Transcription</keyword>
<feature type="compositionally biased region" description="Basic and acidic residues" evidence="14">
    <location>
        <begin position="205"/>
        <end position="224"/>
    </location>
</feature>
<gene>
    <name evidence="17" type="ORF">niasHT_037400</name>
</gene>
<dbReference type="PANTHER" id="PTHR11006:SF10">
    <property type="entry name" value="HISTONE-ARGININE METHYLTRANSFERASE CARMER-RELATED"/>
    <property type="match status" value="1"/>
</dbReference>
<dbReference type="EMBL" id="JBICBT010001056">
    <property type="protein sequence ID" value="KAL3085659.1"/>
    <property type="molecule type" value="Genomic_DNA"/>
</dbReference>
<feature type="domain" description="Methyltransferase" evidence="15">
    <location>
        <begin position="274"/>
        <end position="369"/>
    </location>
</feature>
<feature type="compositionally biased region" description="Polar residues" evidence="14">
    <location>
        <begin position="672"/>
        <end position="690"/>
    </location>
</feature>
<dbReference type="InterPro" id="IPR041698">
    <property type="entry name" value="Methyltransf_25"/>
</dbReference>
<dbReference type="Gene3D" id="3.40.50.150">
    <property type="entry name" value="Vaccinia Virus protein VP39"/>
    <property type="match status" value="1"/>
</dbReference>
<evidence type="ECO:0000256" key="9">
    <source>
        <dbReference type="ARBA" id="ARBA00023015"/>
    </source>
</evidence>
<dbReference type="GO" id="GO:0005634">
    <property type="term" value="C:nucleus"/>
    <property type="evidence" value="ECO:0007669"/>
    <property type="project" value="UniProtKB-SubCell"/>
</dbReference>
<evidence type="ECO:0000259" key="16">
    <source>
        <dbReference type="Pfam" id="PF22528"/>
    </source>
</evidence>
<dbReference type="InterPro" id="IPR025799">
    <property type="entry name" value="Arg_MeTrfase"/>
</dbReference>
<dbReference type="GO" id="GO:0006338">
    <property type="term" value="P:chromatin remodeling"/>
    <property type="evidence" value="ECO:0007669"/>
    <property type="project" value="UniProtKB-ARBA"/>
</dbReference>
<evidence type="ECO:0000256" key="13">
    <source>
        <dbReference type="PROSITE-ProRule" id="PRU01015"/>
    </source>
</evidence>
<name>A0ABD2J0N1_9BILA</name>
<evidence type="ECO:0000259" key="15">
    <source>
        <dbReference type="Pfam" id="PF13649"/>
    </source>
</evidence>
<protein>
    <recommendedName>
        <fullName evidence="3">type I protein arginine methyltransferase</fullName>
        <ecNumber evidence="3">2.1.1.319</ecNumber>
    </recommendedName>
</protein>
<dbReference type="AlphaFoldDB" id="A0ABD2J0N1"/>
<keyword evidence="6 13" id="KW-0808">Transferase</keyword>
<evidence type="ECO:0000313" key="17">
    <source>
        <dbReference type="EMBL" id="KAL3085659.1"/>
    </source>
</evidence>
<dbReference type="GO" id="GO:0035242">
    <property type="term" value="F:protein-arginine omega-N asymmetric methyltransferase activity"/>
    <property type="evidence" value="ECO:0007669"/>
    <property type="project" value="UniProtKB-EC"/>
</dbReference>
<dbReference type="InterPro" id="IPR029063">
    <property type="entry name" value="SAM-dependent_MTases_sf"/>
</dbReference>
<dbReference type="PANTHER" id="PTHR11006">
    <property type="entry name" value="PROTEIN ARGININE N-METHYLTRANSFERASE"/>
    <property type="match status" value="1"/>
</dbReference>
<sequence length="1007" mass="112181">MSIPYPQFFVRICEFRDCDDDASVPPMVKQFFGKFRLSILSSANNGGITLRLDSLDGEQNGLTDSSLSVCNEQQQLSGAKTSSTFHFRPNDYERMPITEKSIAFRRRNSTPPAEPNNGTLCSLNSFVICFSTEKELGTFRTNLDTFCRRQPIAAAQGTGDGTDAGKKTDCAGGSNNKKRKCDGINGSNADDDIGTTAADPAANGTKKDGIDGEHEQNTMHSEFDSRTEQGSAVQYFQFYGSLFQQQNMLQDFTRTATYQRAIFDNWHDFRGKVVLDVGAGTGILSFFAAQVGAKRVYAVEASSMSAHCKELVDANGFSSVIVVLSAKIEEVELPEQVDIIVSEPMGYMLVNERMLESFMYARKFLRPGGRMFPTRADLHLALFTDDALYAEQQQRAAFWAQQTFHGVALGVLQEPALDELFRQPVVDAWSGAILASPSVKWTVNFERDPVERLHRIQIPFTMNVKRSCHVHGLASWFDVAFDGTNGRTVWLSTAPTEPLTHWYQVRCLIKRPMLVLAGQDVRGSLEMVANDKQSYDMALEMYTDAAAAATDNDDDGAAQQQHHHQRNVLDLKMPYFRYTGQPVAPPPGAHADCPSDQLNLAVNNFLAGGATGGGMGQQQQQQHQQQQEHEEEDHEGEHQRRQQRQQYKHHHQQQQRMMHAMKRQQHHHQQHLASCQQAAAENDGHNQTMEQQQQSQQNGFEANTGVQLPNVTTDFVAGGGRRSKTVTRMEADDGACVAVGRSFLFCGGLRNANFAALVMVAEIQEKSDEQKTVVQAHQAPPADDAFHYFSYGSNLLTERIHVHITGAEFVTAALLPDFELTFFDRSERWQGAIASVERKPSARVWGCVWRVSNALATVLDAQECGYHRMDVNVLLVDPDSVADPSIPPTSMLCRTYQYSNPNRQHNCPSPHYKHVIVAGAREHRLPSAYIESLINNVPTNGYRGPITLKLLAIQHLNDDTTNNTNAVVMENDENIQQQPPQNKNDDDVNGDGVVLLVENESKTMDVN</sequence>
<keyword evidence="4" id="KW-0963">Cytoplasm</keyword>